<name>A0A8J2XI93_9MICO</name>
<evidence type="ECO:0000313" key="7">
    <source>
        <dbReference type="EMBL" id="GGA01777.1"/>
    </source>
</evidence>
<evidence type="ECO:0000256" key="5">
    <source>
        <dbReference type="HAMAP-Rule" id="MF_01401"/>
    </source>
</evidence>
<dbReference type="SUPFAM" id="SSF55068">
    <property type="entry name" value="Peptide methionine sulfoxide reductase"/>
    <property type="match status" value="1"/>
</dbReference>
<keyword evidence="2 5" id="KW-0560">Oxidoreductase</keyword>
<reference evidence="7" key="1">
    <citation type="journal article" date="2014" name="Int. J. Syst. Evol. Microbiol.">
        <title>Complete genome sequence of Corynebacterium casei LMG S-19264T (=DSM 44701T), isolated from a smear-ripened cheese.</title>
        <authorList>
            <consortium name="US DOE Joint Genome Institute (JGI-PGF)"/>
            <person name="Walter F."/>
            <person name="Albersmeier A."/>
            <person name="Kalinowski J."/>
            <person name="Ruckert C."/>
        </authorList>
    </citation>
    <scope>NUCLEOTIDE SEQUENCE</scope>
    <source>
        <strain evidence="7">CGMCC 1.12785</strain>
    </source>
</reference>
<dbReference type="PANTHER" id="PTHR43774:SF1">
    <property type="entry name" value="PEPTIDE METHIONINE SULFOXIDE REDUCTASE MSRA 2"/>
    <property type="match status" value="1"/>
</dbReference>
<accession>A0A8J2XI93</accession>
<dbReference type="EC" id="1.8.4.11" evidence="5"/>
<evidence type="ECO:0000256" key="4">
    <source>
        <dbReference type="ARBA" id="ARBA00048782"/>
    </source>
</evidence>
<protein>
    <recommendedName>
        <fullName evidence="5">Peptide methionine sulfoxide reductase MsrA</fullName>
        <shortName evidence="5">Protein-methionine-S-oxide reductase</shortName>
        <ecNumber evidence="5">1.8.4.11</ecNumber>
    </recommendedName>
    <alternativeName>
        <fullName evidence="5">Peptide-methionine (S)-S-oxide reductase</fullName>
        <shortName evidence="5">Peptide Met(O) reductase</shortName>
    </alternativeName>
</protein>
<reference evidence="7" key="2">
    <citation type="submission" date="2020-09" db="EMBL/GenBank/DDBJ databases">
        <authorList>
            <person name="Sun Q."/>
            <person name="Zhou Y."/>
        </authorList>
    </citation>
    <scope>NUCLEOTIDE SEQUENCE</scope>
    <source>
        <strain evidence="7">CGMCC 1.12785</strain>
    </source>
</reference>
<comment type="caution">
    <text evidence="7">The sequence shown here is derived from an EMBL/GenBank/DDBJ whole genome shotgun (WGS) entry which is preliminary data.</text>
</comment>
<dbReference type="Pfam" id="PF01625">
    <property type="entry name" value="PMSR"/>
    <property type="match status" value="1"/>
</dbReference>
<evidence type="ECO:0000259" key="6">
    <source>
        <dbReference type="Pfam" id="PF01625"/>
    </source>
</evidence>
<gene>
    <name evidence="5 7" type="primary">msrA</name>
    <name evidence="7" type="ORF">GCM10011333_00290</name>
</gene>
<dbReference type="PANTHER" id="PTHR43774">
    <property type="entry name" value="PEPTIDE METHIONINE SULFOXIDE REDUCTASE"/>
    <property type="match status" value="1"/>
</dbReference>
<evidence type="ECO:0000256" key="1">
    <source>
        <dbReference type="ARBA" id="ARBA00005591"/>
    </source>
</evidence>
<dbReference type="Gene3D" id="3.30.1060.10">
    <property type="entry name" value="Peptide methionine sulphoxide reductase MsrA"/>
    <property type="match status" value="1"/>
</dbReference>
<keyword evidence="8" id="KW-1185">Reference proteome</keyword>
<evidence type="ECO:0000256" key="3">
    <source>
        <dbReference type="ARBA" id="ARBA00047806"/>
    </source>
</evidence>
<dbReference type="Proteomes" id="UP000616114">
    <property type="component" value="Unassembled WGS sequence"/>
</dbReference>
<proteinExistence type="inferred from homology"/>
<comment type="function">
    <text evidence="5">Has an important function as a repair enzyme for proteins that have been inactivated by oxidation. Catalyzes the reversible oxidation-reduction of methionine sulfoxide in proteins to methionine.</text>
</comment>
<comment type="catalytic activity">
    <reaction evidence="4 5">
        <text>[thioredoxin]-disulfide + L-methionine + H2O = L-methionine (S)-S-oxide + [thioredoxin]-dithiol</text>
        <dbReference type="Rhea" id="RHEA:19993"/>
        <dbReference type="Rhea" id="RHEA-COMP:10698"/>
        <dbReference type="Rhea" id="RHEA-COMP:10700"/>
        <dbReference type="ChEBI" id="CHEBI:15377"/>
        <dbReference type="ChEBI" id="CHEBI:29950"/>
        <dbReference type="ChEBI" id="CHEBI:50058"/>
        <dbReference type="ChEBI" id="CHEBI:57844"/>
        <dbReference type="ChEBI" id="CHEBI:58772"/>
        <dbReference type="EC" id="1.8.4.11"/>
    </reaction>
</comment>
<sequence>MSTELTLAAGCFWCLDAVLRRTRGVEEVVSGYTGGHTPDPDYESVCSGTTGHAEAVRVRFDENVVPEQVILDIFFTSHDPTSLNRQGHDVGTQYRSAMFYRDEAEKERFAAAIKAQQANWDRPIVTTLEPLGEFHPAEPVHQDFYARNPFNGYCQVIINPKLAKARAGFADWVA</sequence>
<dbReference type="InterPro" id="IPR036509">
    <property type="entry name" value="Met_Sox_Rdtase_MsrA_sf"/>
</dbReference>
<comment type="catalytic activity">
    <reaction evidence="3 5">
        <text>L-methionyl-[protein] + [thioredoxin]-disulfide + H2O = L-methionyl-(S)-S-oxide-[protein] + [thioredoxin]-dithiol</text>
        <dbReference type="Rhea" id="RHEA:14217"/>
        <dbReference type="Rhea" id="RHEA-COMP:10698"/>
        <dbReference type="Rhea" id="RHEA-COMP:10700"/>
        <dbReference type="Rhea" id="RHEA-COMP:12313"/>
        <dbReference type="Rhea" id="RHEA-COMP:12315"/>
        <dbReference type="ChEBI" id="CHEBI:15377"/>
        <dbReference type="ChEBI" id="CHEBI:16044"/>
        <dbReference type="ChEBI" id="CHEBI:29950"/>
        <dbReference type="ChEBI" id="CHEBI:44120"/>
        <dbReference type="ChEBI" id="CHEBI:50058"/>
        <dbReference type="EC" id="1.8.4.11"/>
    </reaction>
</comment>
<comment type="similarity">
    <text evidence="1 5">Belongs to the MsrA Met sulfoxide reductase family.</text>
</comment>
<dbReference type="RefSeq" id="WP_188548903.1">
    <property type="nucleotide sequence ID" value="NZ_BMFY01000001.1"/>
</dbReference>
<feature type="active site" evidence="5">
    <location>
        <position position="11"/>
    </location>
</feature>
<dbReference type="EMBL" id="BMFY01000001">
    <property type="protein sequence ID" value="GGA01777.1"/>
    <property type="molecule type" value="Genomic_DNA"/>
</dbReference>
<organism evidence="7 8">
    <name type="scientific">Sediminivirga luteola</name>
    <dbReference type="NCBI Taxonomy" id="1774748"/>
    <lineage>
        <taxon>Bacteria</taxon>
        <taxon>Bacillati</taxon>
        <taxon>Actinomycetota</taxon>
        <taxon>Actinomycetes</taxon>
        <taxon>Micrococcales</taxon>
        <taxon>Brevibacteriaceae</taxon>
        <taxon>Sediminivirga</taxon>
    </lineage>
</organism>
<evidence type="ECO:0000313" key="8">
    <source>
        <dbReference type="Proteomes" id="UP000616114"/>
    </source>
</evidence>
<evidence type="ECO:0000256" key="2">
    <source>
        <dbReference type="ARBA" id="ARBA00023002"/>
    </source>
</evidence>
<dbReference type="GO" id="GO:0008113">
    <property type="term" value="F:peptide-methionine (S)-S-oxide reductase activity"/>
    <property type="evidence" value="ECO:0007669"/>
    <property type="project" value="UniProtKB-UniRule"/>
</dbReference>
<dbReference type="NCBIfam" id="TIGR00401">
    <property type="entry name" value="msrA"/>
    <property type="match status" value="1"/>
</dbReference>
<feature type="domain" description="Peptide methionine sulphoxide reductase MsrA" evidence="6">
    <location>
        <begin position="5"/>
        <end position="155"/>
    </location>
</feature>
<dbReference type="HAMAP" id="MF_01401">
    <property type="entry name" value="MsrA"/>
    <property type="match status" value="1"/>
</dbReference>
<dbReference type="InterPro" id="IPR002569">
    <property type="entry name" value="Met_Sox_Rdtase_MsrA_dom"/>
</dbReference>
<dbReference type="AlphaFoldDB" id="A0A8J2XI93"/>